<reference evidence="1 2" key="1">
    <citation type="submission" date="2021-06" db="EMBL/GenBank/DDBJ databases">
        <authorList>
            <person name="Palmer J.M."/>
        </authorList>
    </citation>
    <scope>NUCLEOTIDE SEQUENCE [LARGE SCALE GENOMIC DNA]</scope>
    <source>
        <strain evidence="1 2">GA_2019</strain>
        <tissue evidence="1">Muscle</tissue>
    </source>
</reference>
<gene>
    <name evidence="1" type="ORF">GOODEAATRI_013975</name>
</gene>
<organism evidence="1 2">
    <name type="scientific">Goodea atripinnis</name>
    <dbReference type="NCBI Taxonomy" id="208336"/>
    <lineage>
        <taxon>Eukaryota</taxon>
        <taxon>Metazoa</taxon>
        <taxon>Chordata</taxon>
        <taxon>Craniata</taxon>
        <taxon>Vertebrata</taxon>
        <taxon>Euteleostomi</taxon>
        <taxon>Actinopterygii</taxon>
        <taxon>Neopterygii</taxon>
        <taxon>Teleostei</taxon>
        <taxon>Neoteleostei</taxon>
        <taxon>Acanthomorphata</taxon>
        <taxon>Ovalentaria</taxon>
        <taxon>Atherinomorphae</taxon>
        <taxon>Cyprinodontiformes</taxon>
        <taxon>Goodeidae</taxon>
        <taxon>Goodea</taxon>
    </lineage>
</organism>
<evidence type="ECO:0000313" key="1">
    <source>
        <dbReference type="EMBL" id="MEQ2175027.1"/>
    </source>
</evidence>
<name>A0ABV0NUC2_9TELE</name>
<sequence>MRLPSSCLHFGLTQNPIMTLPNCKQTSQGNWLHQILFTAISFGHQTHDIFICKRNWKTINHMSKFITQSHKITIKHSELCGCNITKWGKVLQCTVFQAVQNCDHIAQVRDEQEKTFK</sequence>
<proteinExistence type="predicted"/>
<keyword evidence="2" id="KW-1185">Reference proteome</keyword>
<dbReference type="EMBL" id="JAHRIO010050938">
    <property type="protein sequence ID" value="MEQ2175027.1"/>
    <property type="molecule type" value="Genomic_DNA"/>
</dbReference>
<accession>A0ABV0NUC2</accession>
<dbReference type="Proteomes" id="UP001476798">
    <property type="component" value="Unassembled WGS sequence"/>
</dbReference>
<comment type="caution">
    <text evidence="1">The sequence shown here is derived from an EMBL/GenBank/DDBJ whole genome shotgun (WGS) entry which is preliminary data.</text>
</comment>
<protein>
    <submittedName>
        <fullName evidence="1">Uncharacterized protein</fullName>
    </submittedName>
</protein>
<evidence type="ECO:0000313" key="2">
    <source>
        <dbReference type="Proteomes" id="UP001476798"/>
    </source>
</evidence>